<organism evidence="2 3">
    <name type="scientific">Actinomadura rubrisoli</name>
    <dbReference type="NCBI Taxonomy" id="2530368"/>
    <lineage>
        <taxon>Bacteria</taxon>
        <taxon>Bacillati</taxon>
        <taxon>Actinomycetota</taxon>
        <taxon>Actinomycetes</taxon>
        <taxon>Streptosporangiales</taxon>
        <taxon>Thermomonosporaceae</taxon>
        <taxon>Actinomadura</taxon>
    </lineage>
</organism>
<name>A0A4V2YZ38_9ACTN</name>
<keyword evidence="1" id="KW-0812">Transmembrane</keyword>
<reference evidence="2 3" key="1">
    <citation type="submission" date="2019-03" db="EMBL/GenBank/DDBJ databases">
        <title>Draft genome sequences of novel Actinobacteria.</title>
        <authorList>
            <person name="Sahin N."/>
            <person name="Ay H."/>
            <person name="Saygin H."/>
        </authorList>
    </citation>
    <scope>NUCLEOTIDE SEQUENCE [LARGE SCALE GENOMIC DNA]</scope>
    <source>
        <strain evidence="2 3">H3C3</strain>
    </source>
</reference>
<accession>A0A4V2YZ38</accession>
<sequence>MRRGLDRDPRYRRRLVRIQVFRYATFAVISAVFFLIGVWGENRVPSSFVPFLVAAATAFVNSVVFAAVAAATLAGRRVTVVLRVSFVVWGVGVGGTFFAMVLAIADSSRAPAVLAAGFALPFLIVAKPPRRRLDPKDEPTSA</sequence>
<keyword evidence="1" id="KW-0472">Membrane</keyword>
<dbReference type="EMBL" id="SMKU01000010">
    <property type="protein sequence ID" value="TDD95637.1"/>
    <property type="molecule type" value="Genomic_DNA"/>
</dbReference>
<gene>
    <name evidence="2" type="ORF">E1298_04475</name>
</gene>
<evidence type="ECO:0000256" key="1">
    <source>
        <dbReference type="SAM" id="Phobius"/>
    </source>
</evidence>
<protein>
    <submittedName>
        <fullName evidence="2">Uncharacterized protein</fullName>
    </submittedName>
</protein>
<feature type="transmembrane region" description="Helical" evidence="1">
    <location>
        <begin position="110"/>
        <end position="126"/>
    </location>
</feature>
<proteinExistence type="predicted"/>
<comment type="caution">
    <text evidence="2">The sequence shown here is derived from an EMBL/GenBank/DDBJ whole genome shotgun (WGS) entry which is preliminary data.</text>
</comment>
<keyword evidence="3" id="KW-1185">Reference proteome</keyword>
<evidence type="ECO:0000313" key="3">
    <source>
        <dbReference type="Proteomes" id="UP000294513"/>
    </source>
</evidence>
<keyword evidence="1" id="KW-1133">Transmembrane helix</keyword>
<evidence type="ECO:0000313" key="2">
    <source>
        <dbReference type="EMBL" id="TDD95637.1"/>
    </source>
</evidence>
<dbReference type="Proteomes" id="UP000294513">
    <property type="component" value="Unassembled WGS sequence"/>
</dbReference>
<feature type="transmembrane region" description="Helical" evidence="1">
    <location>
        <begin position="20"/>
        <end position="39"/>
    </location>
</feature>
<dbReference type="RefSeq" id="WP_131889463.1">
    <property type="nucleotide sequence ID" value="NZ_SMKU01000010.1"/>
</dbReference>
<dbReference type="AlphaFoldDB" id="A0A4V2YZ38"/>
<feature type="transmembrane region" description="Helical" evidence="1">
    <location>
        <begin position="80"/>
        <end position="104"/>
    </location>
</feature>
<feature type="transmembrane region" description="Helical" evidence="1">
    <location>
        <begin position="51"/>
        <end position="73"/>
    </location>
</feature>